<comment type="caution">
    <text evidence="2">The sequence shown here is derived from an EMBL/GenBank/DDBJ whole genome shotgun (WGS) entry which is preliminary data.</text>
</comment>
<organism evidence="2 3">
    <name type="scientific">Vespula maculifrons</name>
    <name type="common">Eastern yellow jacket</name>
    <name type="synonym">Wasp</name>
    <dbReference type="NCBI Taxonomy" id="7453"/>
    <lineage>
        <taxon>Eukaryota</taxon>
        <taxon>Metazoa</taxon>
        <taxon>Ecdysozoa</taxon>
        <taxon>Arthropoda</taxon>
        <taxon>Hexapoda</taxon>
        <taxon>Insecta</taxon>
        <taxon>Pterygota</taxon>
        <taxon>Neoptera</taxon>
        <taxon>Endopterygota</taxon>
        <taxon>Hymenoptera</taxon>
        <taxon>Apocrita</taxon>
        <taxon>Aculeata</taxon>
        <taxon>Vespoidea</taxon>
        <taxon>Vespidae</taxon>
        <taxon>Vespinae</taxon>
        <taxon>Vespula</taxon>
    </lineage>
</organism>
<feature type="region of interest" description="Disordered" evidence="1">
    <location>
        <begin position="1"/>
        <end position="30"/>
    </location>
</feature>
<dbReference type="Proteomes" id="UP001607303">
    <property type="component" value="Unassembled WGS sequence"/>
</dbReference>
<proteinExistence type="predicted"/>
<reference evidence="2 3" key="1">
    <citation type="journal article" date="2024" name="Ann. Entomol. Soc. Am.">
        <title>Genomic analyses of the southern and eastern yellowjacket wasps (Hymenoptera: Vespidae) reveal evolutionary signatures of social life.</title>
        <authorList>
            <person name="Catto M.A."/>
            <person name="Caine P.B."/>
            <person name="Orr S.E."/>
            <person name="Hunt B.G."/>
            <person name="Goodisman M.A.D."/>
        </authorList>
    </citation>
    <scope>NUCLEOTIDE SEQUENCE [LARGE SCALE GENOMIC DNA]</scope>
    <source>
        <strain evidence="2">232</strain>
        <tissue evidence="2">Head and thorax</tissue>
    </source>
</reference>
<evidence type="ECO:0000313" key="2">
    <source>
        <dbReference type="EMBL" id="KAL2721786.1"/>
    </source>
</evidence>
<keyword evidence="3" id="KW-1185">Reference proteome</keyword>
<accession>A0ABD2AME1</accession>
<evidence type="ECO:0000313" key="3">
    <source>
        <dbReference type="Proteomes" id="UP001607303"/>
    </source>
</evidence>
<dbReference type="EMBL" id="JAYRBN010000116">
    <property type="protein sequence ID" value="KAL2721786.1"/>
    <property type="molecule type" value="Genomic_DNA"/>
</dbReference>
<name>A0ABD2AME1_VESMC</name>
<sequence length="126" mass="13615">MGLFRRQAGYLGRPSSSHPTKSLASSPRPLPPLSLTTFMARALMYKLQALTETLIASANSFVTGIEINQLEGRDRDYQLSLQHCGFVRPRSLKAEISASLSPLLALGSWMALAELEWIVALGGVGG</sequence>
<dbReference type="AlphaFoldDB" id="A0ABD2AME1"/>
<evidence type="ECO:0000256" key="1">
    <source>
        <dbReference type="SAM" id="MobiDB-lite"/>
    </source>
</evidence>
<protein>
    <submittedName>
        <fullName evidence="2">Uncharacterized protein</fullName>
    </submittedName>
</protein>
<gene>
    <name evidence="2" type="ORF">V1477_020606</name>
</gene>